<dbReference type="GO" id="GO:0016301">
    <property type="term" value="F:kinase activity"/>
    <property type="evidence" value="ECO:0007669"/>
    <property type="project" value="UniProtKB-KW"/>
</dbReference>
<keyword evidence="3" id="KW-1185">Reference proteome</keyword>
<reference evidence="2 3" key="1">
    <citation type="submission" date="2024-02" db="EMBL/GenBank/DDBJ databases">
        <authorList>
            <person name="Chen Y."/>
            <person name="Shah S."/>
            <person name="Dougan E. K."/>
            <person name="Thang M."/>
            <person name="Chan C."/>
        </authorList>
    </citation>
    <scope>NUCLEOTIDE SEQUENCE [LARGE SCALE GENOMIC DNA]</scope>
</reference>
<sequence>LLLPTELRRRLLWRSKAFECDCTRCTAEEDPMRRVACRSCAHAKEHYEVIFHPGVWLRSEPSLQGKQLAFLNEGQRLKATGERSGSWIHVKVERQVGWVLTNGRSLSPPLQKMLCLPLDAESWRVVADPYDGLPLPEWPGWRLWHEAALLFLPVDDVQTPVAEDETQEEAFSREILEQLPADLDLPCAAFTQDSPCCRFLGDRWSCPSCGEEVADLTSERLLGRLAERTFFTPKMTPALGSVSAKAGTSALKMVKRLFVRQAFELSASCSQRLGPRHWSVQWARLFLVDLAISRLNYGVGRFPALGILLLDALQELWSWLTTLDLSHDPSCFLLTRTLEAMTQILWSSRSSERPLVRVVKELKQSCCKTSSLQLLDARGLPNDVFQSQLARTMRFLLSSVLGTFGLVAGIRKELLGVEEQKAVEGGLFSTCCVMDGYNHPMWEDEALMKEASNVMLTLIDTGAYFFDQSGTRKGWNRGRYYQDCHYALKLTRHYGCDTRVQLTKKKIVLSYKYLKRAEKRLNNFYKEYQFKKTSRWNPFGNASCPTGMVPAQETDRCSIDMERLIWVVRTWKEKVSKDKRLAEINVHSNNPLFQDEVERLKKDIAKIKEQYSEMYFHMQEAAKMHRF</sequence>
<comment type="caution">
    <text evidence="2">The sequence shown here is derived from an EMBL/GenBank/DDBJ whole genome shotgun (WGS) entry which is preliminary data.</text>
</comment>
<proteinExistence type="predicted"/>
<evidence type="ECO:0000313" key="3">
    <source>
        <dbReference type="Proteomes" id="UP001642464"/>
    </source>
</evidence>
<protein>
    <submittedName>
        <fullName evidence="2">Mitogen-activated protein kinase</fullName>
    </submittedName>
</protein>
<feature type="non-terminal residue" evidence="2">
    <location>
        <position position="1"/>
    </location>
</feature>
<dbReference type="InterPro" id="IPR003646">
    <property type="entry name" value="SH3-like_bac-type"/>
</dbReference>
<dbReference type="EMBL" id="CAXAMM010040618">
    <property type="protein sequence ID" value="CAK9094346.1"/>
    <property type="molecule type" value="Genomic_DNA"/>
</dbReference>
<dbReference type="Proteomes" id="UP001642464">
    <property type="component" value="Unassembled WGS sequence"/>
</dbReference>
<evidence type="ECO:0000313" key="2">
    <source>
        <dbReference type="EMBL" id="CAK9094346.1"/>
    </source>
</evidence>
<dbReference type="Gene3D" id="2.30.30.40">
    <property type="entry name" value="SH3 Domains"/>
    <property type="match status" value="1"/>
</dbReference>
<dbReference type="Pfam" id="PF08239">
    <property type="entry name" value="SH3_3"/>
    <property type="match status" value="1"/>
</dbReference>
<gene>
    <name evidence="2" type="ORF">SCF082_LOCUS44350</name>
</gene>
<name>A0ABP0R578_9DINO</name>
<keyword evidence="2" id="KW-0808">Transferase</keyword>
<evidence type="ECO:0000259" key="1">
    <source>
        <dbReference type="Pfam" id="PF08239"/>
    </source>
</evidence>
<accession>A0ABP0R578</accession>
<organism evidence="2 3">
    <name type="scientific">Durusdinium trenchii</name>
    <dbReference type="NCBI Taxonomy" id="1381693"/>
    <lineage>
        <taxon>Eukaryota</taxon>
        <taxon>Sar</taxon>
        <taxon>Alveolata</taxon>
        <taxon>Dinophyceae</taxon>
        <taxon>Suessiales</taxon>
        <taxon>Symbiodiniaceae</taxon>
        <taxon>Durusdinium</taxon>
    </lineage>
</organism>
<keyword evidence="2" id="KW-0418">Kinase</keyword>
<feature type="domain" description="SH3b" evidence="1">
    <location>
        <begin position="57"/>
        <end position="100"/>
    </location>
</feature>